<evidence type="ECO:0008006" key="3">
    <source>
        <dbReference type="Google" id="ProtNLM"/>
    </source>
</evidence>
<sequence>MPGNIALRVAIELASDFTRWAQLLAPARILGATPGADQDTVTFHLVHPDAPADAAMMSPTFEKIGNAVRLAHIDWYDAHGHPLPCPGPAACTTRHE</sequence>
<evidence type="ECO:0000313" key="1">
    <source>
        <dbReference type="EMBL" id="MFD1656983.1"/>
    </source>
</evidence>
<dbReference type="Proteomes" id="UP001597261">
    <property type="component" value="Unassembled WGS sequence"/>
</dbReference>
<organism evidence="1 2">
    <name type="scientific">Streptomyces caeni</name>
    <dbReference type="NCBI Taxonomy" id="2307231"/>
    <lineage>
        <taxon>Bacteria</taxon>
        <taxon>Bacillati</taxon>
        <taxon>Actinomycetota</taxon>
        <taxon>Actinomycetes</taxon>
        <taxon>Kitasatosporales</taxon>
        <taxon>Streptomycetaceae</taxon>
        <taxon>Streptomyces</taxon>
    </lineage>
</organism>
<name>A0ABW4IKF7_9ACTN</name>
<gene>
    <name evidence="1" type="ORF">ACFSL4_01715</name>
</gene>
<dbReference type="EMBL" id="JBHUDX010000004">
    <property type="protein sequence ID" value="MFD1656983.1"/>
    <property type="molecule type" value="Genomic_DNA"/>
</dbReference>
<comment type="caution">
    <text evidence="1">The sequence shown here is derived from an EMBL/GenBank/DDBJ whole genome shotgun (WGS) entry which is preliminary data.</text>
</comment>
<dbReference type="RefSeq" id="WP_381077396.1">
    <property type="nucleotide sequence ID" value="NZ_JBHUDX010000004.1"/>
</dbReference>
<reference evidence="2" key="1">
    <citation type="journal article" date="2019" name="Int. J. Syst. Evol. Microbiol.">
        <title>The Global Catalogue of Microorganisms (GCM) 10K type strain sequencing project: providing services to taxonomists for standard genome sequencing and annotation.</title>
        <authorList>
            <consortium name="The Broad Institute Genomics Platform"/>
            <consortium name="The Broad Institute Genome Sequencing Center for Infectious Disease"/>
            <person name="Wu L."/>
            <person name="Ma J."/>
        </authorList>
    </citation>
    <scope>NUCLEOTIDE SEQUENCE [LARGE SCALE GENOMIC DNA]</scope>
    <source>
        <strain evidence="2">CGMCC 1.12470</strain>
    </source>
</reference>
<proteinExistence type="predicted"/>
<evidence type="ECO:0000313" key="2">
    <source>
        <dbReference type="Proteomes" id="UP001597261"/>
    </source>
</evidence>
<keyword evidence="2" id="KW-1185">Reference proteome</keyword>
<accession>A0ABW4IKF7</accession>
<protein>
    <recommendedName>
        <fullName evidence="3">Cyclase</fullName>
    </recommendedName>
</protein>